<dbReference type="GO" id="GO:0003676">
    <property type="term" value="F:nucleic acid binding"/>
    <property type="evidence" value="ECO:0007669"/>
    <property type="project" value="InterPro"/>
</dbReference>
<dbReference type="InterPro" id="IPR002156">
    <property type="entry name" value="RNaseH_domain"/>
</dbReference>
<dbReference type="GO" id="GO:0004523">
    <property type="term" value="F:RNA-DNA hybrid ribonuclease activity"/>
    <property type="evidence" value="ECO:0007669"/>
    <property type="project" value="InterPro"/>
</dbReference>
<feature type="domain" description="RNase H type-1" evidence="1">
    <location>
        <begin position="221"/>
        <end position="289"/>
    </location>
</feature>
<protein>
    <recommendedName>
        <fullName evidence="1">RNase H type-1 domain-containing protein</fullName>
    </recommendedName>
</protein>
<dbReference type="InterPro" id="IPR052929">
    <property type="entry name" value="RNase_H-like_EbsB-rel"/>
</dbReference>
<sequence>MSGQSINFEKSMVYFSPNTLMPHRMNFGGLLKMKVVTKLDGYLGLPIPIRKKKSSVFKSILDCTTASRINCWLKRLLPNDVLSKWYGGLGFKDLRLFNVALLGQQVWHLINCKDTLCYSFLSAKYFPNGDVFNPKSMDKPSYTCQSIAKAASALCEGFSWNGIDEEAKVIWERAVSLSHDFQIFNLLEKPMLPRMVMEKVWRKPSQGVVKINFNAIVAGKTTSYGLLARDSDGFVLGGSVGVLEKDLQIYWGELQALEESIKSTCSNNWTKLEFESDCVSLVNRFNKRNYDLT</sequence>
<evidence type="ECO:0000313" key="3">
    <source>
        <dbReference type="Proteomes" id="UP000593578"/>
    </source>
</evidence>
<dbReference type="Proteomes" id="UP000593578">
    <property type="component" value="Unassembled WGS sequence"/>
</dbReference>
<dbReference type="AlphaFoldDB" id="A0A7J8NR26"/>
<feature type="non-terminal residue" evidence="2">
    <location>
        <position position="1"/>
    </location>
</feature>
<dbReference type="Pfam" id="PF13456">
    <property type="entry name" value="RVT_3"/>
    <property type="match status" value="1"/>
</dbReference>
<evidence type="ECO:0000313" key="2">
    <source>
        <dbReference type="EMBL" id="MBA0579300.1"/>
    </source>
</evidence>
<dbReference type="PANTHER" id="PTHR47074">
    <property type="entry name" value="BNAC02G40300D PROTEIN"/>
    <property type="match status" value="1"/>
</dbReference>
<organism evidence="2 3">
    <name type="scientific">Gossypium raimondii</name>
    <name type="common">Peruvian cotton</name>
    <name type="synonym">Gossypium klotzschianum subsp. raimondii</name>
    <dbReference type="NCBI Taxonomy" id="29730"/>
    <lineage>
        <taxon>Eukaryota</taxon>
        <taxon>Viridiplantae</taxon>
        <taxon>Streptophyta</taxon>
        <taxon>Embryophyta</taxon>
        <taxon>Tracheophyta</taxon>
        <taxon>Spermatophyta</taxon>
        <taxon>Magnoliopsida</taxon>
        <taxon>eudicotyledons</taxon>
        <taxon>Gunneridae</taxon>
        <taxon>Pentapetalae</taxon>
        <taxon>rosids</taxon>
        <taxon>malvids</taxon>
        <taxon>Malvales</taxon>
        <taxon>Malvaceae</taxon>
        <taxon>Malvoideae</taxon>
        <taxon>Gossypium</taxon>
    </lineage>
</organism>
<accession>A0A7J8NR26</accession>
<gene>
    <name evidence="2" type="ORF">Gorai_021561</name>
</gene>
<dbReference type="EMBL" id="JABEZZ010000001">
    <property type="protein sequence ID" value="MBA0579300.1"/>
    <property type="molecule type" value="Genomic_DNA"/>
</dbReference>
<dbReference type="PANTHER" id="PTHR47074:SF48">
    <property type="entry name" value="POLYNUCLEOTIDYL TRANSFERASE, RIBONUCLEASE H-LIKE SUPERFAMILY PROTEIN"/>
    <property type="match status" value="1"/>
</dbReference>
<reference evidence="2 3" key="1">
    <citation type="journal article" date="2019" name="Genome Biol. Evol.">
        <title>Insights into the evolution of the New World diploid cottons (Gossypium, subgenus Houzingenia) based on genome sequencing.</title>
        <authorList>
            <person name="Grover C.E."/>
            <person name="Arick M.A. 2nd"/>
            <person name="Thrash A."/>
            <person name="Conover J.L."/>
            <person name="Sanders W.S."/>
            <person name="Peterson D.G."/>
            <person name="Frelichowski J.E."/>
            <person name="Scheffler J.A."/>
            <person name="Scheffler B.E."/>
            <person name="Wendel J.F."/>
        </authorList>
    </citation>
    <scope>NUCLEOTIDE SEQUENCE [LARGE SCALE GENOMIC DNA]</scope>
    <source>
        <strain evidence="2">8</strain>
        <tissue evidence="2">Leaf</tissue>
    </source>
</reference>
<evidence type="ECO:0000259" key="1">
    <source>
        <dbReference type="Pfam" id="PF13456"/>
    </source>
</evidence>
<proteinExistence type="predicted"/>
<comment type="caution">
    <text evidence="2">The sequence shown here is derived from an EMBL/GenBank/DDBJ whole genome shotgun (WGS) entry which is preliminary data.</text>
</comment>
<name>A0A7J8NR26_GOSRA</name>